<feature type="region of interest" description="Disordered" evidence="1">
    <location>
        <begin position="110"/>
        <end position="136"/>
    </location>
</feature>
<dbReference type="EMBL" id="JADKPN010000006">
    <property type="protein sequence ID" value="MBF4763755.1"/>
    <property type="molecule type" value="Genomic_DNA"/>
</dbReference>
<dbReference type="RefSeq" id="WP_194706950.1">
    <property type="nucleotide sequence ID" value="NZ_JADKPN010000006.1"/>
</dbReference>
<organism evidence="2 3">
    <name type="scientific">Nocardioides islandensis</name>
    <dbReference type="NCBI Taxonomy" id="433663"/>
    <lineage>
        <taxon>Bacteria</taxon>
        <taxon>Bacillati</taxon>
        <taxon>Actinomycetota</taxon>
        <taxon>Actinomycetes</taxon>
        <taxon>Propionibacteriales</taxon>
        <taxon>Nocardioidaceae</taxon>
        <taxon>Nocardioides</taxon>
    </lineage>
</organism>
<evidence type="ECO:0000256" key="1">
    <source>
        <dbReference type="SAM" id="MobiDB-lite"/>
    </source>
</evidence>
<accession>A0A930YKM0</accession>
<dbReference type="Proteomes" id="UP000640489">
    <property type="component" value="Unassembled WGS sequence"/>
</dbReference>
<protein>
    <submittedName>
        <fullName evidence="2">Uncharacterized protein</fullName>
    </submittedName>
</protein>
<feature type="region of interest" description="Disordered" evidence="1">
    <location>
        <begin position="1"/>
        <end position="23"/>
    </location>
</feature>
<evidence type="ECO:0000313" key="2">
    <source>
        <dbReference type="EMBL" id="MBF4763755.1"/>
    </source>
</evidence>
<dbReference type="AlphaFoldDB" id="A0A930YKM0"/>
<reference evidence="2" key="1">
    <citation type="submission" date="2020-11" db="EMBL/GenBank/DDBJ databases">
        <title>Nocardioides sp. nov., isolated from Soil of Cynanchum wilfordii Hemsley rhizosphere.</title>
        <authorList>
            <person name="Lee J.-S."/>
            <person name="Suh M.K."/>
            <person name="Kim J.-S."/>
        </authorList>
    </citation>
    <scope>NUCLEOTIDE SEQUENCE</scope>
    <source>
        <strain evidence="2">KCTC 19275</strain>
    </source>
</reference>
<proteinExistence type="predicted"/>
<gene>
    <name evidence="2" type="ORF">ISU07_11520</name>
</gene>
<sequence>MTETPDEPGNEPGSQPGHEPVGTVAEEAAKLLGAMGDWAREHGTPGWVDGLGDGWGVLTHDVNEHLANGEDCRYCPLCRGIQVVRSASPEVREHLASAISSLAQAATTYLSSSPADGRDPGVEHIDVSEDWPEEDA</sequence>
<evidence type="ECO:0000313" key="3">
    <source>
        <dbReference type="Proteomes" id="UP000640489"/>
    </source>
</evidence>
<keyword evidence="3" id="KW-1185">Reference proteome</keyword>
<name>A0A930YKM0_9ACTN</name>
<feature type="compositionally biased region" description="Basic and acidic residues" evidence="1">
    <location>
        <begin position="116"/>
        <end position="127"/>
    </location>
</feature>
<comment type="caution">
    <text evidence="2">The sequence shown here is derived from an EMBL/GenBank/DDBJ whole genome shotgun (WGS) entry which is preliminary data.</text>
</comment>